<dbReference type="Proteomes" id="UP001341840">
    <property type="component" value="Unassembled WGS sequence"/>
</dbReference>
<evidence type="ECO:0000313" key="2">
    <source>
        <dbReference type="Proteomes" id="UP001341840"/>
    </source>
</evidence>
<accession>A0ABU6WI73</accession>
<name>A0ABU6WI73_9FABA</name>
<dbReference type="EMBL" id="JASCZI010181534">
    <property type="protein sequence ID" value="MED6184348.1"/>
    <property type="molecule type" value="Genomic_DNA"/>
</dbReference>
<comment type="caution">
    <text evidence="1">The sequence shown here is derived from an EMBL/GenBank/DDBJ whole genome shotgun (WGS) entry which is preliminary data.</text>
</comment>
<keyword evidence="2" id="KW-1185">Reference proteome</keyword>
<evidence type="ECO:0000313" key="1">
    <source>
        <dbReference type="EMBL" id="MED6184348.1"/>
    </source>
</evidence>
<organism evidence="1 2">
    <name type="scientific">Stylosanthes scabra</name>
    <dbReference type="NCBI Taxonomy" id="79078"/>
    <lineage>
        <taxon>Eukaryota</taxon>
        <taxon>Viridiplantae</taxon>
        <taxon>Streptophyta</taxon>
        <taxon>Embryophyta</taxon>
        <taxon>Tracheophyta</taxon>
        <taxon>Spermatophyta</taxon>
        <taxon>Magnoliopsida</taxon>
        <taxon>eudicotyledons</taxon>
        <taxon>Gunneridae</taxon>
        <taxon>Pentapetalae</taxon>
        <taxon>rosids</taxon>
        <taxon>fabids</taxon>
        <taxon>Fabales</taxon>
        <taxon>Fabaceae</taxon>
        <taxon>Papilionoideae</taxon>
        <taxon>50 kb inversion clade</taxon>
        <taxon>dalbergioids sensu lato</taxon>
        <taxon>Dalbergieae</taxon>
        <taxon>Pterocarpus clade</taxon>
        <taxon>Stylosanthes</taxon>
    </lineage>
</organism>
<proteinExistence type="predicted"/>
<sequence>MQRTRADPVWIGRFSSKPVNRPSLMNRTGLIHDALTFPPSVNLISLRLPPSLTVRHRPFVTAGTRCPANATPLCRAVAVFVRVAFLLRATSTSSFLCMDVGPNVLVLVALSQILR</sequence>
<reference evidence="1 2" key="1">
    <citation type="journal article" date="2023" name="Plants (Basel)">
        <title>Bridging the Gap: Combining Genomics and Transcriptomics Approaches to Understand Stylosanthes scabra, an Orphan Legume from the Brazilian Caatinga.</title>
        <authorList>
            <person name="Ferreira-Neto J.R.C."/>
            <person name="da Silva M.D."/>
            <person name="Binneck E."/>
            <person name="de Melo N.F."/>
            <person name="da Silva R.H."/>
            <person name="de Melo A.L.T.M."/>
            <person name="Pandolfi V."/>
            <person name="Bustamante F.O."/>
            <person name="Brasileiro-Vidal A.C."/>
            <person name="Benko-Iseppon A.M."/>
        </authorList>
    </citation>
    <scope>NUCLEOTIDE SEQUENCE [LARGE SCALE GENOMIC DNA]</scope>
    <source>
        <tissue evidence="1">Leaves</tissue>
    </source>
</reference>
<gene>
    <name evidence="1" type="ORF">PIB30_046567</name>
</gene>
<protein>
    <submittedName>
        <fullName evidence="1">Uncharacterized protein</fullName>
    </submittedName>
</protein>